<keyword evidence="2" id="KW-1185">Reference proteome</keyword>
<protein>
    <recommendedName>
        <fullName evidence="3">DUF1735 domain-containing protein</fullName>
    </recommendedName>
</protein>
<proteinExistence type="predicted"/>
<evidence type="ECO:0008006" key="3">
    <source>
        <dbReference type="Google" id="ProtNLM"/>
    </source>
</evidence>
<dbReference type="STRING" id="1239962.C943_00572"/>
<dbReference type="EMBL" id="AMZY02000010">
    <property type="protein sequence ID" value="EMS33294.1"/>
    <property type="molecule type" value="Genomic_DNA"/>
</dbReference>
<sequence>MKFIKYSLGMLVTMLVFITSCTDFVEPRIPYSTFDTGTYLRTTARTSTSFNFFDLANSKFDITVEAVDAENGATVDNVEVRVRRRRLIPGVGLQFVPAAGPGGAVNDVLLETIPGSAFTQTPDSKFLRTQIVVTAPEALSALGITAAQVNGGDVFEIRLKLTDKKGRVFNDVNASADIKGGLFYASPFLYNVGVVCPSDLGGTYDFVQVDQTSPYGTCPGNTFSGKITWTPIAGTTSYAISDVSYGMLGCQGTPAAGAGVRINDACGLLSYSGADGFGGVYTFNFVSNNGTDLVFTWSNQFGESGRVTIKSNPGKPWPAGLR</sequence>
<dbReference type="PROSITE" id="PS51257">
    <property type="entry name" value="PROKAR_LIPOPROTEIN"/>
    <property type="match status" value="1"/>
</dbReference>
<organism evidence="1 2">
    <name type="scientific">Mariniradius saccharolyticus AK6</name>
    <dbReference type="NCBI Taxonomy" id="1239962"/>
    <lineage>
        <taxon>Bacteria</taxon>
        <taxon>Pseudomonadati</taxon>
        <taxon>Bacteroidota</taxon>
        <taxon>Cytophagia</taxon>
        <taxon>Cytophagales</taxon>
        <taxon>Cyclobacteriaceae</taxon>
        <taxon>Mariniradius</taxon>
    </lineage>
</organism>
<dbReference type="eggNOG" id="ENOG5031BXJ">
    <property type="taxonomic scope" value="Bacteria"/>
</dbReference>
<reference evidence="1" key="1">
    <citation type="submission" date="2013-01" db="EMBL/GenBank/DDBJ databases">
        <title>Genome assembly of Mariniradius saccharolyticus AK6.</title>
        <authorList>
            <person name="Vaidya B."/>
            <person name="Khatri I."/>
            <person name="Tanuku N.R.S."/>
            <person name="Subramanian S."/>
            <person name="Pinnaka A."/>
        </authorList>
    </citation>
    <scope>NUCLEOTIDE SEQUENCE [LARGE SCALE GENOMIC DNA]</scope>
    <source>
        <strain evidence="1">AK6</strain>
    </source>
</reference>
<dbReference type="Proteomes" id="UP000010953">
    <property type="component" value="Unassembled WGS sequence"/>
</dbReference>
<dbReference type="OrthoDB" id="820612at2"/>
<comment type="caution">
    <text evidence="1">The sequence shown here is derived from an EMBL/GenBank/DDBJ whole genome shotgun (WGS) entry which is preliminary data.</text>
</comment>
<name>M7XEI1_9BACT</name>
<evidence type="ECO:0000313" key="2">
    <source>
        <dbReference type="Proteomes" id="UP000010953"/>
    </source>
</evidence>
<dbReference type="AlphaFoldDB" id="M7XEI1"/>
<dbReference type="RefSeq" id="WP_008627571.1">
    <property type="nucleotide sequence ID" value="NZ_AMZY02000010.1"/>
</dbReference>
<accession>M7XEI1</accession>
<gene>
    <name evidence="1" type="ORF">C943_00572</name>
</gene>
<evidence type="ECO:0000313" key="1">
    <source>
        <dbReference type="EMBL" id="EMS33294.1"/>
    </source>
</evidence>
<dbReference type="InParanoid" id="M7XEI1"/>